<dbReference type="Proteomes" id="UP000732378">
    <property type="component" value="Unassembled WGS sequence"/>
</dbReference>
<evidence type="ECO:0000256" key="1">
    <source>
        <dbReference type="SAM" id="Phobius"/>
    </source>
</evidence>
<evidence type="ECO:0008006" key="4">
    <source>
        <dbReference type="Google" id="ProtNLM"/>
    </source>
</evidence>
<dbReference type="RefSeq" id="WP_193667494.1">
    <property type="nucleotide sequence ID" value="NZ_JACDTV010000002.1"/>
</dbReference>
<comment type="caution">
    <text evidence="2">The sequence shown here is derived from an EMBL/GenBank/DDBJ whole genome shotgun (WGS) entry which is preliminary data.</text>
</comment>
<protein>
    <recommendedName>
        <fullName evidence="4">DUF2550 family protein</fullName>
    </recommendedName>
</protein>
<dbReference type="InterPro" id="IPR019675">
    <property type="entry name" value="DUF2550"/>
</dbReference>
<gene>
    <name evidence="2" type="ORF">JOE61_003669</name>
</gene>
<keyword evidence="1" id="KW-1133">Transmembrane helix</keyword>
<keyword evidence="1" id="KW-0812">Transmembrane</keyword>
<organism evidence="2 3">
    <name type="scientific">Nocardioides salarius</name>
    <dbReference type="NCBI Taxonomy" id="374513"/>
    <lineage>
        <taxon>Bacteria</taxon>
        <taxon>Bacillati</taxon>
        <taxon>Actinomycetota</taxon>
        <taxon>Actinomycetes</taxon>
        <taxon>Propionibacteriales</taxon>
        <taxon>Nocardioidaceae</taxon>
        <taxon>Nocardioides</taxon>
    </lineage>
</organism>
<evidence type="ECO:0000313" key="2">
    <source>
        <dbReference type="EMBL" id="MBM7509855.1"/>
    </source>
</evidence>
<keyword evidence="1" id="KW-0472">Membrane</keyword>
<dbReference type="Pfam" id="PF10739">
    <property type="entry name" value="DUF2550"/>
    <property type="match status" value="1"/>
</dbReference>
<keyword evidence="3" id="KW-1185">Reference proteome</keyword>
<feature type="transmembrane region" description="Helical" evidence="1">
    <location>
        <begin position="6"/>
        <end position="27"/>
    </location>
</feature>
<proteinExistence type="predicted"/>
<reference evidence="2 3" key="1">
    <citation type="submission" date="2021-01" db="EMBL/GenBank/DDBJ databases">
        <title>Sequencing the genomes of 1000 actinobacteria strains.</title>
        <authorList>
            <person name="Klenk H.-P."/>
        </authorList>
    </citation>
    <scope>NUCLEOTIDE SEQUENCE [LARGE SCALE GENOMIC DNA]</scope>
    <source>
        <strain evidence="2 3">DSM 18239</strain>
    </source>
</reference>
<name>A0ABS2MF93_9ACTN</name>
<dbReference type="EMBL" id="JAFBBZ010000001">
    <property type="protein sequence ID" value="MBM7509855.1"/>
    <property type="molecule type" value="Genomic_DNA"/>
</dbReference>
<sequence>MPVWQWLLDAAGVLLVLVLLYGLALVVRRRVIARDGGTFELSHRVRSDRAGRGWLLGIGRYSGEQLEWFRIFSLSPRPKRTWERSELTYEARRAPEGAEQSSLFPDHVVIVCHSATGADVELAMGTSSLTGFQSWLEARPPGAEMPGSR</sequence>
<evidence type="ECO:0000313" key="3">
    <source>
        <dbReference type="Proteomes" id="UP000732378"/>
    </source>
</evidence>
<accession>A0ABS2MF93</accession>